<comment type="cofactor">
    <cofactor evidence="2">
        <name>FAD</name>
        <dbReference type="ChEBI" id="CHEBI:57692"/>
    </cofactor>
</comment>
<dbReference type="InterPro" id="IPR011707">
    <property type="entry name" value="Cu-oxidase-like_N"/>
</dbReference>
<comment type="pathway">
    <text evidence="4">Nitrogen metabolism; nitrate reduction (denitrification); dinitrogen from nitrate: step 2/4.</text>
</comment>
<dbReference type="InterPro" id="IPR001117">
    <property type="entry name" value="Cu-oxidase_2nd"/>
</dbReference>
<keyword evidence="13" id="KW-0560">Oxidoreductase</keyword>
<dbReference type="AlphaFoldDB" id="A0A382GVP4"/>
<evidence type="ECO:0000256" key="2">
    <source>
        <dbReference type="ARBA" id="ARBA00001974"/>
    </source>
</evidence>
<dbReference type="GO" id="GO:0050421">
    <property type="term" value="F:nitrite reductase (NO-forming) activity"/>
    <property type="evidence" value="ECO:0007669"/>
    <property type="project" value="UniProtKB-EC"/>
</dbReference>
<comment type="subcellular location">
    <subcellularLocation>
        <location evidence="3">Periplasm</location>
    </subcellularLocation>
</comment>
<dbReference type="GO" id="GO:0005507">
    <property type="term" value="F:copper ion binding"/>
    <property type="evidence" value="ECO:0007669"/>
    <property type="project" value="InterPro"/>
</dbReference>
<evidence type="ECO:0000256" key="11">
    <source>
        <dbReference type="ARBA" id="ARBA00022764"/>
    </source>
</evidence>
<dbReference type="GO" id="GO:0042128">
    <property type="term" value="P:nitrate assimilation"/>
    <property type="evidence" value="ECO:0007669"/>
    <property type="project" value="UniProtKB-KW"/>
</dbReference>
<dbReference type="InterPro" id="IPR008972">
    <property type="entry name" value="Cupredoxin"/>
</dbReference>
<dbReference type="UniPathway" id="UPA00652">
    <property type="reaction ID" value="UER00707"/>
</dbReference>
<dbReference type="Pfam" id="PF00394">
    <property type="entry name" value="Cu-oxidase"/>
    <property type="match status" value="1"/>
</dbReference>
<keyword evidence="14" id="KW-0186">Copper</keyword>
<proteinExistence type="predicted"/>
<keyword evidence="10" id="KW-0677">Repeat</keyword>
<reference evidence="20" key="1">
    <citation type="submission" date="2018-05" db="EMBL/GenBank/DDBJ databases">
        <authorList>
            <person name="Lanie J.A."/>
            <person name="Ng W.-L."/>
            <person name="Kazmierczak K.M."/>
            <person name="Andrzejewski T.M."/>
            <person name="Davidsen T.M."/>
            <person name="Wayne K.J."/>
            <person name="Tettelin H."/>
            <person name="Glass J.I."/>
            <person name="Rusch D."/>
            <person name="Podicherti R."/>
            <person name="Tsui H.-C.T."/>
            <person name="Winkler M.E."/>
        </authorList>
    </citation>
    <scope>NUCLEOTIDE SEQUENCE</scope>
</reference>
<evidence type="ECO:0000256" key="15">
    <source>
        <dbReference type="ARBA" id="ARBA00023063"/>
    </source>
</evidence>
<evidence type="ECO:0000256" key="17">
    <source>
        <dbReference type="ARBA" id="ARBA00049340"/>
    </source>
</evidence>
<evidence type="ECO:0000256" key="14">
    <source>
        <dbReference type="ARBA" id="ARBA00023008"/>
    </source>
</evidence>
<keyword evidence="8" id="KW-0285">Flavoprotein</keyword>
<evidence type="ECO:0000256" key="8">
    <source>
        <dbReference type="ARBA" id="ARBA00022630"/>
    </source>
</evidence>
<evidence type="ECO:0000313" key="20">
    <source>
        <dbReference type="EMBL" id="SVB79166.1"/>
    </source>
</evidence>
<dbReference type="Gene3D" id="2.60.40.420">
    <property type="entry name" value="Cupredoxins - blue copper proteins"/>
    <property type="match status" value="2"/>
</dbReference>
<evidence type="ECO:0000256" key="16">
    <source>
        <dbReference type="ARBA" id="ARBA00032356"/>
    </source>
</evidence>
<dbReference type="PRINTS" id="PR00695">
    <property type="entry name" value="CUNO2RDTASE"/>
</dbReference>
<evidence type="ECO:0000256" key="7">
    <source>
        <dbReference type="ARBA" id="ARBA00017290"/>
    </source>
</evidence>
<comment type="subunit">
    <text evidence="5">Homotrimer.</text>
</comment>
<dbReference type="EMBL" id="UINC01057711">
    <property type="protein sequence ID" value="SVB79166.1"/>
    <property type="molecule type" value="Genomic_DNA"/>
</dbReference>
<evidence type="ECO:0000256" key="1">
    <source>
        <dbReference type="ARBA" id="ARBA00001960"/>
    </source>
</evidence>
<dbReference type="GO" id="GO:0042597">
    <property type="term" value="C:periplasmic space"/>
    <property type="evidence" value="ECO:0007669"/>
    <property type="project" value="UniProtKB-SubCell"/>
</dbReference>
<dbReference type="SUPFAM" id="SSF49503">
    <property type="entry name" value="Cupredoxins"/>
    <property type="match status" value="2"/>
</dbReference>
<gene>
    <name evidence="20" type="ORF">METZ01_LOCUS232020</name>
</gene>
<keyword evidence="11" id="KW-0574">Periplasm</keyword>
<dbReference type="GO" id="GO:0019333">
    <property type="term" value="P:denitrification pathway"/>
    <property type="evidence" value="ECO:0007669"/>
    <property type="project" value="UniProtKB-UniPathway"/>
</dbReference>
<comment type="cofactor">
    <cofactor evidence="1">
        <name>Cu(+)</name>
        <dbReference type="ChEBI" id="CHEBI:49552"/>
    </cofactor>
</comment>
<keyword evidence="12" id="KW-0274">FAD</keyword>
<feature type="domain" description="Plastocyanin-like" evidence="18">
    <location>
        <begin position="194"/>
        <end position="345"/>
    </location>
</feature>
<evidence type="ECO:0000259" key="18">
    <source>
        <dbReference type="Pfam" id="PF00394"/>
    </source>
</evidence>
<sequence length="361" mass="39689">MFRNTLVVLLIALGVVFVYSDAKSDEADKLPVVTQKLVNPPFLPKHDHVAVGGPKVVKVKMVVDEKLITIDNEGTQFRVFAFNDSVPGPIIVVHEGDYIELTLINPETNNFEHNIDFHASTGALGGGGLTHVLPGEEVILRWKAIKPGVFVYHCAPGGAMVPWHVVKGMNGAVMVLPRDGLKDRQGNSIKYDKAYYIGEQDFYLPKDSNGNYKIFKEPGDGFSETLEVMKTLTPTHVVFNGAVDALTGDNALTAKVGETVLFIHAQSNRDTRPHLIGGHGDYVWPNGSFNDPPRTNLETWFVPGGAAAAAIYTFRQPGTYLYLNHNLIEAFILGAKAEVQVTGKWNNDLMKQIKKPSKIEE</sequence>
<name>A0A382GVP4_9ZZZZ</name>
<evidence type="ECO:0000256" key="4">
    <source>
        <dbReference type="ARBA" id="ARBA00005127"/>
    </source>
</evidence>
<evidence type="ECO:0000259" key="19">
    <source>
        <dbReference type="Pfam" id="PF07732"/>
    </source>
</evidence>
<dbReference type="NCBIfam" id="TIGR02376">
    <property type="entry name" value="Cu_nitrite_red"/>
    <property type="match status" value="1"/>
</dbReference>
<feature type="domain" description="Plastocyanin-like" evidence="19">
    <location>
        <begin position="74"/>
        <end position="178"/>
    </location>
</feature>
<comment type="catalytic activity">
    <reaction evidence="17">
        <text>nitric oxide + Fe(III)-[cytochrome c] + H2O = Fe(II)-[cytochrome c] + nitrite + 2 H(+)</text>
        <dbReference type="Rhea" id="RHEA:15233"/>
        <dbReference type="Rhea" id="RHEA-COMP:10350"/>
        <dbReference type="Rhea" id="RHEA-COMP:14399"/>
        <dbReference type="ChEBI" id="CHEBI:15377"/>
        <dbReference type="ChEBI" id="CHEBI:15378"/>
        <dbReference type="ChEBI" id="CHEBI:16301"/>
        <dbReference type="ChEBI" id="CHEBI:16480"/>
        <dbReference type="ChEBI" id="CHEBI:29033"/>
        <dbReference type="ChEBI" id="CHEBI:29034"/>
        <dbReference type="EC" id="1.7.2.1"/>
    </reaction>
</comment>
<evidence type="ECO:0000256" key="13">
    <source>
        <dbReference type="ARBA" id="ARBA00023002"/>
    </source>
</evidence>
<keyword evidence="15" id="KW-0534">Nitrate assimilation</keyword>
<dbReference type="InterPro" id="IPR001287">
    <property type="entry name" value="NO2-reductase_Cu"/>
</dbReference>
<evidence type="ECO:0000256" key="3">
    <source>
        <dbReference type="ARBA" id="ARBA00004418"/>
    </source>
</evidence>
<protein>
    <recommendedName>
        <fullName evidence="7">Copper-containing nitrite reductase</fullName>
        <ecNumber evidence="6">1.7.2.1</ecNumber>
    </recommendedName>
    <alternativeName>
        <fullName evidence="16">Cu-NIR</fullName>
    </alternativeName>
</protein>
<evidence type="ECO:0000256" key="5">
    <source>
        <dbReference type="ARBA" id="ARBA00011233"/>
    </source>
</evidence>
<keyword evidence="9" id="KW-0479">Metal-binding</keyword>
<evidence type="ECO:0000256" key="6">
    <source>
        <dbReference type="ARBA" id="ARBA00011882"/>
    </source>
</evidence>
<evidence type="ECO:0000256" key="10">
    <source>
        <dbReference type="ARBA" id="ARBA00022737"/>
    </source>
</evidence>
<dbReference type="Pfam" id="PF07732">
    <property type="entry name" value="Cu-oxidase_3"/>
    <property type="match status" value="1"/>
</dbReference>
<organism evidence="20">
    <name type="scientific">marine metagenome</name>
    <dbReference type="NCBI Taxonomy" id="408172"/>
    <lineage>
        <taxon>unclassified sequences</taxon>
        <taxon>metagenomes</taxon>
        <taxon>ecological metagenomes</taxon>
    </lineage>
</organism>
<accession>A0A382GVP4</accession>
<dbReference type="EC" id="1.7.2.1" evidence="6"/>
<evidence type="ECO:0000256" key="9">
    <source>
        <dbReference type="ARBA" id="ARBA00022723"/>
    </source>
</evidence>
<evidence type="ECO:0000256" key="12">
    <source>
        <dbReference type="ARBA" id="ARBA00022827"/>
    </source>
</evidence>